<proteinExistence type="predicted"/>
<keyword evidence="1" id="KW-0472">Membrane</keyword>
<evidence type="ECO:0000313" key="2">
    <source>
        <dbReference type="EMBL" id="PIZ46566.1"/>
    </source>
</evidence>
<protein>
    <submittedName>
        <fullName evidence="2">Uncharacterized protein</fullName>
    </submittedName>
</protein>
<keyword evidence="1" id="KW-1133">Transmembrane helix</keyword>
<reference evidence="3" key="1">
    <citation type="submission" date="2017-09" db="EMBL/GenBank/DDBJ databases">
        <title>Depth-based differentiation of microbial function through sediment-hosted aquifers and enrichment of novel symbionts in the deep terrestrial subsurface.</title>
        <authorList>
            <person name="Probst A.J."/>
            <person name="Ladd B."/>
            <person name="Jarett J.K."/>
            <person name="Geller-Mcgrath D.E."/>
            <person name="Sieber C.M.K."/>
            <person name="Emerson J.B."/>
            <person name="Anantharaman K."/>
            <person name="Thomas B.C."/>
            <person name="Malmstrom R."/>
            <person name="Stieglmeier M."/>
            <person name="Klingl A."/>
            <person name="Woyke T."/>
            <person name="Ryan C.M."/>
            <person name="Banfield J.F."/>
        </authorList>
    </citation>
    <scope>NUCLEOTIDE SEQUENCE [LARGE SCALE GENOMIC DNA]</scope>
</reference>
<dbReference type="EMBL" id="PFNL01000092">
    <property type="protein sequence ID" value="PIZ46566.1"/>
    <property type="molecule type" value="Genomic_DNA"/>
</dbReference>
<sequence length="73" mass="8292">MIVKIFLTLTIVFLIAPQHAFAYLDPGTGSILFQLLIGSVVGGIFFVTSKLELIKARIRQFRKKEEKDSHDDR</sequence>
<dbReference type="AlphaFoldDB" id="A0A2M7TJC0"/>
<feature type="transmembrane region" description="Helical" evidence="1">
    <location>
        <begin position="32"/>
        <end position="54"/>
    </location>
</feature>
<name>A0A2M7TJC0_UNCKA</name>
<dbReference type="Proteomes" id="UP000228920">
    <property type="component" value="Unassembled WGS sequence"/>
</dbReference>
<comment type="caution">
    <text evidence="2">The sequence shown here is derived from an EMBL/GenBank/DDBJ whole genome shotgun (WGS) entry which is preliminary data.</text>
</comment>
<gene>
    <name evidence="2" type="ORF">COY32_03060</name>
</gene>
<organism evidence="2 3">
    <name type="scientific">candidate division WWE3 bacterium CG_4_10_14_0_2_um_filter_41_14</name>
    <dbReference type="NCBI Taxonomy" id="1975072"/>
    <lineage>
        <taxon>Bacteria</taxon>
        <taxon>Katanobacteria</taxon>
    </lineage>
</organism>
<evidence type="ECO:0000313" key="3">
    <source>
        <dbReference type="Proteomes" id="UP000228920"/>
    </source>
</evidence>
<keyword evidence="1" id="KW-0812">Transmembrane</keyword>
<evidence type="ECO:0000256" key="1">
    <source>
        <dbReference type="SAM" id="Phobius"/>
    </source>
</evidence>
<accession>A0A2M7TJC0</accession>